<dbReference type="EMBL" id="JASSZA010000006">
    <property type="protein sequence ID" value="KAK2107911.1"/>
    <property type="molecule type" value="Genomic_DNA"/>
</dbReference>
<keyword evidence="2" id="KW-1185">Reference proteome</keyword>
<proteinExistence type="predicted"/>
<evidence type="ECO:0000313" key="1">
    <source>
        <dbReference type="EMBL" id="KAK2107911.1"/>
    </source>
</evidence>
<reference evidence="1 2" key="1">
    <citation type="submission" date="2023-05" db="EMBL/GenBank/DDBJ databases">
        <title>B98-5 Cell Line De Novo Hybrid Assembly: An Optical Mapping Approach.</title>
        <authorList>
            <person name="Kananen K."/>
            <person name="Auerbach J.A."/>
            <person name="Kautto E."/>
            <person name="Blachly J.S."/>
        </authorList>
    </citation>
    <scope>NUCLEOTIDE SEQUENCE [LARGE SCALE GENOMIC DNA]</scope>
    <source>
        <strain evidence="1">B95-8</strain>
        <tissue evidence="1">Cell line</tissue>
    </source>
</reference>
<name>A0ABQ9VF60_SAGOE</name>
<organism evidence="1 2">
    <name type="scientific">Saguinus oedipus</name>
    <name type="common">Cotton-top tamarin</name>
    <name type="synonym">Oedipomidas oedipus</name>
    <dbReference type="NCBI Taxonomy" id="9490"/>
    <lineage>
        <taxon>Eukaryota</taxon>
        <taxon>Metazoa</taxon>
        <taxon>Chordata</taxon>
        <taxon>Craniata</taxon>
        <taxon>Vertebrata</taxon>
        <taxon>Euteleostomi</taxon>
        <taxon>Mammalia</taxon>
        <taxon>Eutheria</taxon>
        <taxon>Euarchontoglires</taxon>
        <taxon>Primates</taxon>
        <taxon>Haplorrhini</taxon>
        <taxon>Platyrrhini</taxon>
        <taxon>Cebidae</taxon>
        <taxon>Callitrichinae</taxon>
        <taxon>Saguinus</taxon>
    </lineage>
</organism>
<gene>
    <name evidence="1" type="ORF">P7K49_013076</name>
</gene>
<evidence type="ECO:0000313" key="2">
    <source>
        <dbReference type="Proteomes" id="UP001266305"/>
    </source>
</evidence>
<protein>
    <submittedName>
        <fullName evidence="1">Uncharacterized protein</fullName>
    </submittedName>
</protein>
<accession>A0ABQ9VF60</accession>
<sequence>MHHFIPDLLFAQRGNLLDVEEEEEEGMDVDEATGAAEQHDAVGVCPPKSSCCGFVPKLNGKLKKTERENAWEVQGINTSMASK</sequence>
<dbReference type="Proteomes" id="UP001266305">
    <property type="component" value="Unassembled WGS sequence"/>
</dbReference>
<comment type="caution">
    <text evidence="1">The sequence shown here is derived from an EMBL/GenBank/DDBJ whole genome shotgun (WGS) entry which is preliminary data.</text>
</comment>